<keyword evidence="5" id="KW-0482">Metalloprotease</keyword>
<dbReference type="InterPro" id="IPR020891">
    <property type="entry name" value="UPF0758_CS"/>
</dbReference>
<dbReference type="InterPro" id="IPR010994">
    <property type="entry name" value="RuvA_2-like"/>
</dbReference>
<dbReference type="SUPFAM" id="SSF47781">
    <property type="entry name" value="RuvA domain 2-like"/>
    <property type="match status" value="1"/>
</dbReference>
<dbReference type="GO" id="GO:0046872">
    <property type="term" value="F:metal ion binding"/>
    <property type="evidence" value="ECO:0007669"/>
    <property type="project" value="UniProtKB-KW"/>
</dbReference>
<dbReference type="PROSITE" id="PS50249">
    <property type="entry name" value="MPN"/>
    <property type="match status" value="1"/>
</dbReference>
<dbReference type="NCBIfam" id="TIGR00608">
    <property type="entry name" value="radc"/>
    <property type="match status" value="1"/>
</dbReference>
<reference evidence="9 10" key="1">
    <citation type="journal article" date="2011" name="BMC Genomics">
        <title>Genomic insights into an obligate epibiotic bacterial predator: Micavibrio aeruginosavorus ARL-13.</title>
        <authorList>
            <person name="Wang Z."/>
            <person name="Kadouri D."/>
            <person name="Wu M."/>
        </authorList>
    </citation>
    <scope>NUCLEOTIDE SEQUENCE [LARGE SCALE GENOMIC DNA]</scope>
    <source>
        <strain evidence="9 10">ARL-13</strain>
    </source>
</reference>
<comment type="similarity">
    <text evidence="6">Belongs to the UPF0758 family.</text>
</comment>
<feature type="domain" description="MPN" evidence="8">
    <location>
        <begin position="114"/>
        <end position="236"/>
    </location>
</feature>
<evidence type="ECO:0000256" key="1">
    <source>
        <dbReference type="ARBA" id="ARBA00022670"/>
    </source>
</evidence>
<keyword evidence="3" id="KW-0378">Hydrolase</keyword>
<dbReference type="GO" id="GO:0006508">
    <property type="term" value="P:proteolysis"/>
    <property type="evidence" value="ECO:0007669"/>
    <property type="project" value="UniProtKB-KW"/>
</dbReference>
<dbReference type="PANTHER" id="PTHR30471">
    <property type="entry name" value="DNA REPAIR PROTEIN RADC"/>
    <property type="match status" value="1"/>
</dbReference>
<dbReference type="InterPro" id="IPR025657">
    <property type="entry name" value="RadC_JAB"/>
</dbReference>
<keyword evidence="1" id="KW-0645">Protease</keyword>
<dbReference type="KEGG" id="mai:MICA_1783"/>
<dbReference type="Pfam" id="PF20582">
    <property type="entry name" value="UPF0758_N"/>
    <property type="match status" value="1"/>
</dbReference>
<evidence type="ECO:0000256" key="6">
    <source>
        <dbReference type="RuleBase" id="RU003797"/>
    </source>
</evidence>
<dbReference type="InterPro" id="IPR037518">
    <property type="entry name" value="MPN"/>
</dbReference>
<dbReference type="SUPFAM" id="SSF102712">
    <property type="entry name" value="JAB1/MPN domain"/>
    <property type="match status" value="1"/>
</dbReference>
<dbReference type="Gene3D" id="3.40.140.10">
    <property type="entry name" value="Cytidine Deaminase, domain 2"/>
    <property type="match status" value="1"/>
</dbReference>
<evidence type="ECO:0000313" key="9">
    <source>
        <dbReference type="EMBL" id="AEP10094.1"/>
    </source>
</evidence>
<evidence type="ECO:0000259" key="8">
    <source>
        <dbReference type="PROSITE" id="PS50249"/>
    </source>
</evidence>
<dbReference type="PANTHER" id="PTHR30471:SF3">
    <property type="entry name" value="UPF0758 PROTEIN YEES-RELATED"/>
    <property type="match status" value="1"/>
</dbReference>
<gene>
    <name evidence="9" type="ordered locus">MICA_1783</name>
</gene>
<keyword evidence="2" id="KW-0479">Metal-binding</keyword>
<evidence type="ECO:0000256" key="7">
    <source>
        <dbReference type="SAM" id="MobiDB-lite"/>
    </source>
</evidence>
<dbReference type="STRING" id="856793.MICA_1783"/>
<dbReference type="OrthoDB" id="9804482at2"/>
<evidence type="ECO:0000256" key="5">
    <source>
        <dbReference type="ARBA" id="ARBA00023049"/>
    </source>
</evidence>
<dbReference type="HOGENOM" id="CLU_073529_0_0_5"/>
<dbReference type="CDD" id="cd08071">
    <property type="entry name" value="MPN_DUF2466"/>
    <property type="match status" value="1"/>
</dbReference>
<dbReference type="PROSITE" id="PS01302">
    <property type="entry name" value="UPF0758"/>
    <property type="match status" value="1"/>
</dbReference>
<evidence type="ECO:0000313" key="10">
    <source>
        <dbReference type="Proteomes" id="UP000009286"/>
    </source>
</evidence>
<dbReference type="AlphaFoldDB" id="G2KSU9"/>
<evidence type="ECO:0000256" key="2">
    <source>
        <dbReference type="ARBA" id="ARBA00022723"/>
    </source>
</evidence>
<sequence>MSEPATKDSSDKEAPHYHGHRDRLRERFVNGGPDSLADYELMELLLFMAIPRRDVKPLAKDLIKQFGSLSGVLNAPINELQAVEGLSETSAIMVKSIAAAGHRMLKQDMMNKPVLNSWSRLMDYLAASMAHERKEHFRILFLNRKNELIADEIQQSGTVDHTPAYPREIMKRALEVGATAIILVHNHPSGDSRPSAADIEMTDTIVAAGKPFNIVIHDHIIVAKGGHTSFKNLGLLET</sequence>
<protein>
    <submittedName>
        <fullName evidence="9">DNA repair RadC family protein</fullName>
    </submittedName>
</protein>
<dbReference type="Gene3D" id="1.10.150.20">
    <property type="entry name" value="5' to 3' exonuclease, C-terminal subdomain"/>
    <property type="match status" value="1"/>
</dbReference>
<dbReference type="EMBL" id="CP002382">
    <property type="protein sequence ID" value="AEP10094.1"/>
    <property type="molecule type" value="Genomic_DNA"/>
</dbReference>
<dbReference type="InterPro" id="IPR001405">
    <property type="entry name" value="UPF0758"/>
</dbReference>
<proteinExistence type="inferred from homology"/>
<feature type="compositionally biased region" description="Basic and acidic residues" evidence="7">
    <location>
        <begin position="1"/>
        <end position="16"/>
    </location>
</feature>
<dbReference type="Proteomes" id="UP000009286">
    <property type="component" value="Chromosome"/>
</dbReference>
<keyword evidence="10" id="KW-1185">Reference proteome</keyword>
<dbReference type="eggNOG" id="COG2003">
    <property type="taxonomic scope" value="Bacteria"/>
</dbReference>
<dbReference type="NCBIfam" id="NF000642">
    <property type="entry name" value="PRK00024.1"/>
    <property type="match status" value="1"/>
</dbReference>
<feature type="region of interest" description="Disordered" evidence="7">
    <location>
        <begin position="1"/>
        <end position="25"/>
    </location>
</feature>
<accession>G2KSU9</accession>
<dbReference type="Pfam" id="PF04002">
    <property type="entry name" value="RadC"/>
    <property type="match status" value="1"/>
</dbReference>
<dbReference type="GO" id="GO:0008237">
    <property type="term" value="F:metallopeptidase activity"/>
    <property type="evidence" value="ECO:0007669"/>
    <property type="project" value="UniProtKB-KW"/>
</dbReference>
<evidence type="ECO:0000256" key="4">
    <source>
        <dbReference type="ARBA" id="ARBA00022833"/>
    </source>
</evidence>
<dbReference type="InterPro" id="IPR046778">
    <property type="entry name" value="UPF0758_N"/>
</dbReference>
<keyword evidence="4" id="KW-0862">Zinc</keyword>
<evidence type="ECO:0000256" key="3">
    <source>
        <dbReference type="ARBA" id="ARBA00022801"/>
    </source>
</evidence>
<name>G2KSU9_MICAA</name>
<dbReference type="RefSeq" id="WP_014103317.1">
    <property type="nucleotide sequence ID" value="NC_016026.1"/>
</dbReference>
<organism evidence="9 10">
    <name type="scientific">Micavibrio aeruginosavorus (strain ARL-13)</name>
    <dbReference type="NCBI Taxonomy" id="856793"/>
    <lineage>
        <taxon>Bacteria</taxon>
        <taxon>Pseudomonadati</taxon>
        <taxon>Bdellovibrionota</taxon>
        <taxon>Bdellovibrionia</taxon>
        <taxon>Bdellovibrionales</taxon>
        <taxon>Pseudobdellovibrionaceae</taxon>
        <taxon>Micavibrio</taxon>
    </lineage>
</organism>